<evidence type="ECO:0000313" key="3">
    <source>
        <dbReference type="EMBL" id="MBY11145.1"/>
    </source>
</evidence>
<organism evidence="3">
    <name type="scientific">Ornithodoros turicata</name>
    <dbReference type="NCBI Taxonomy" id="34597"/>
    <lineage>
        <taxon>Eukaryota</taxon>
        <taxon>Metazoa</taxon>
        <taxon>Ecdysozoa</taxon>
        <taxon>Arthropoda</taxon>
        <taxon>Chelicerata</taxon>
        <taxon>Arachnida</taxon>
        <taxon>Acari</taxon>
        <taxon>Parasitiformes</taxon>
        <taxon>Ixodida</taxon>
        <taxon>Ixodoidea</taxon>
        <taxon>Argasidae</taxon>
        <taxon>Ornithodorinae</taxon>
        <taxon>Ornithodoros</taxon>
    </lineage>
</organism>
<dbReference type="GO" id="GO:0008270">
    <property type="term" value="F:zinc ion binding"/>
    <property type="evidence" value="ECO:0007669"/>
    <property type="project" value="UniProtKB-KW"/>
</dbReference>
<sequence>MKLGDRFRTFEELEERIKSYCKESFTQLYTRSSVSVVTARRTKGLKRHVNENISVYEIKYCCIHGGRTHKNRGKGVRKTSTYVKDCPFRIDCRVSTDGESIEVVDMADEHSKHDMSEEMFLHLPHNRKLTIEAQKDTKRLLQLGCNKKRVARALQEQTGQIVLSKDLSNIVTMNKDPKRHDLKTTVDYLQSTYRSDCHVLTSSGEFRGLLICTQEMKQSMRRYPEYIGIDGTYKLLDIRTPVFVIHNVDGNGSTETVCIALVVHEDAETLDWLLSKFKELHPAASQIGCVMADKDLLERQLLKEHFPEANILVCAYHTLRTFNREITTQKMNISSNLREKILQVLQGMVMARAEEKFDELEGKLYELAPPNVIQYYEKNWKTTKYEWYTGPQFMEGSFSNTTNNRLERFNGQLKNIMGTKNSLKDFFIQLFNLLGVLREEHRHSYYYALSKTPTDFADWDAPLQLYYSRLTPYAFRHVQKQYELSKLVRLPEAVDGTTYIYRSSAGSTLTVTCEECQCTEFLSMHLPCRHIFAVRREQTMNPFSEHIVDKRWTRQYYNEEFRQPGQASAQTEETGIPAVTCSEIVSRKRPMAQHEKYRRTFPYCKRLAELASEETGQNFLDRLSLLVSIINAWERGHTVSLPVQPENVDERIPEASHRYLTLMEVPSMSKWCVPWRTFSILLNFKYTCTLQSLSATCLLVYQQYAFYYIIPHPC</sequence>
<dbReference type="PANTHER" id="PTHR31569">
    <property type="entry name" value="SWIM-TYPE DOMAIN-CONTAINING PROTEIN"/>
    <property type="match status" value="1"/>
</dbReference>
<dbReference type="PROSITE" id="PS50966">
    <property type="entry name" value="ZF_SWIM"/>
    <property type="match status" value="1"/>
</dbReference>
<keyword evidence="1" id="KW-0863">Zinc-finger</keyword>
<dbReference type="Pfam" id="PF21599">
    <property type="entry name" value="ZSWIM3_N"/>
    <property type="match status" value="1"/>
</dbReference>
<keyword evidence="1" id="KW-0862">Zinc</keyword>
<evidence type="ECO:0000256" key="1">
    <source>
        <dbReference type="PROSITE-ProRule" id="PRU00325"/>
    </source>
</evidence>
<protein>
    <submittedName>
        <fullName evidence="3">Putative mule transposase domain protein</fullName>
    </submittedName>
</protein>
<feature type="domain" description="SWIM-type" evidence="2">
    <location>
        <begin position="501"/>
        <end position="539"/>
    </location>
</feature>
<proteinExistence type="predicted"/>
<dbReference type="InterPro" id="IPR052579">
    <property type="entry name" value="Zinc_finger_SWIM"/>
</dbReference>
<dbReference type="InterPro" id="IPR048324">
    <property type="entry name" value="ZSWIM1-3_RNaseH-like"/>
</dbReference>
<dbReference type="Pfam" id="PF21056">
    <property type="entry name" value="ZSWIM1-3_RNaseH-like"/>
    <property type="match status" value="1"/>
</dbReference>
<dbReference type="AlphaFoldDB" id="A0A2R5LNW3"/>
<accession>A0A2R5LNW3</accession>
<dbReference type="PANTHER" id="PTHR31569:SF4">
    <property type="entry name" value="SWIM-TYPE DOMAIN-CONTAINING PROTEIN"/>
    <property type="match status" value="1"/>
</dbReference>
<dbReference type="InterPro" id="IPR007527">
    <property type="entry name" value="Znf_SWIM"/>
</dbReference>
<reference evidence="3" key="1">
    <citation type="submission" date="2018-03" db="EMBL/GenBank/DDBJ databases">
        <title>The relapsing fever spirochete Borrelia turicatae persists in the highly oxidative environment of its soft-bodied tick vector.</title>
        <authorList>
            <person name="Bourret T.J."/>
            <person name="Boyle W.K."/>
            <person name="Valenzuela J.G."/>
            <person name="Oliveira F."/>
            <person name="Lopez J.E."/>
        </authorList>
    </citation>
    <scope>NUCLEOTIDE SEQUENCE</scope>
    <source>
        <strain evidence="3">Kansas strain/isolate</strain>
        <tissue evidence="3">Salivary glands</tissue>
    </source>
</reference>
<dbReference type="InterPro" id="IPR048325">
    <property type="entry name" value="ZSWIM3_N"/>
</dbReference>
<keyword evidence="1" id="KW-0479">Metal-binding</keyword>
<evidence type="ECO:0000259" key="2">
    <source>
        <dbReference type="PROSITE" id="PS50966"/>
    </source>
</evidence>
<dbReference type="EMBL" id="GGLE01007019">
    <property type="protein sequence ID" value="MBY11145.1"/>
    <property type="molecule type" value="Transcribed_RNA"/>
</dbReference>
<name>A0A2R5LNW3_9ACAR</name>